<dbReference type="STRING" id="1183432.AGR3A_Cc250117"/>
<protein>
    <submittedName>
        <fullName evidence="1">Uncharacterized protein</fullName>
    </submittedName>
</protein>
<accession>A0A1S7PDR9</accession>
<dbReference type="RefSeq" id="WP_080842108.1">
    <property type="nucleotide sequence ID" value="NZ_LT009723.1"/>
</dbReference>
<reference evidence="2" key="1">
    <citation type="submission" date="2016-01" db="EMBL/GenBank/DDBJ databases">
        <authorList>
            <person name="Regsiter A."/>
            <person name="william w."/>
        </authorList>
    </citation>
    <scope>NUCLEOTIDE SEQUENCE [LARGE SCALE GENOMIC DNA]</scope>
    <source>
        <strain evidence="2">CFBP 6623</strain>
    </source>
</reference>
<dbReference type="EMBL" id="FBWK01000018">
    <property type="protein sequence ID" value="CUX19912.1"/>
    <property type="molecule type" value="Genomic_DNA"/>
</dbReference>
<name>A0A1S7PDR9_9HYPH</name>
<dbReference type="AlphaFoldDB" id="A0A1S7PDR9"/>
<evidence type="ECO:0000313" key="1">
    <source>
        <dbReference type="EMBL" id="CUX19912.1"/>
    </source>
</evidence>
<organism evidence="1 2">
    <name type="scientific">Agrobacterium tomkonis CFBP 6623</name>
    <dbReference type="NCBI Taxonomy" id="1183432"/>
    <lineage>
        <taxon>Bacteria</taxon>
        <taxon>Pseudomonadati</taxon>
        <taxon>Pseudomonadota</taxon>
        <taxon>Alphaproteobacteria</taxon>
        <taxon>Hyphomicrobiales</taxon>
        <taxon>Rhizobiaceae</taxon>
        <taxon>Rhizobium/Agrobacterium group</taxon>
        <taxon>Agrobacterium</taxon>
        <taxon>Agrobacterium tumefaciens complex</taxon>
    </lineage>
</organism>
<sequence>MSELPPYHVAAGVALAAASGLSPSLNVQQLIAYIALRDLYPTASMVSLGLVVHYPAPNFAEAMAKLHLFADVITAVDVDHVIGTIVAPLYGERAN</sequence>
<keyword evidence="2" id="KW-1185">Reference proteome</keyword>
<gene>
    <name evidence="1" type="ORF">AGR3A_Cc250117</name>
</gene>
<proteinExistence type="predicted"/>
<dbReference type="Proteomes" id="UP000191988">
    <property type="component" value="Unassembled WGS sequence"/>
</dbReference>
<evidence type="ECO:0000313" key="2">
    <source>
        <dbReference type="Proteomes" id="UP000191988"/>
    </source>
</evidence>